<dbReference type="EMBL" id="JBIGHV010000001">
    <property type="protein sequence ID" value="MFG6428761.1"/>
    <property type="molecule type" value="Genomic_DNA"/>
</dbReference>
<sequence length="89" mass="9768">MADIIRLPADLGELLRQRREDLGLSKKAVAERAGRVREVIYRLEGGEEASVSSLFDVLRSLNLAMRLEPAGLPTMEEVAAAFNKDDDAA</sequence>
<dbReference type="Pfam" id="PF13560">
    <property type="entry name" value="HTH_31"/>
    <property type="match status" value="1"/>
</dbReference>
<dbReference type="SUPFAM" id="SSF47413">
    <property type="entry name" value="lambda repressor-like DNA-binding domains"/>
    <property type="match status" value="1"/>
</dbReference>
<dbReference type="CDD" id="cd00093">
    <property type="entry name" value="HTH_XRE"/>
    <property type="match status" value="1"/>
</dbReference>
<keyword evidence="2" id="KW-1185">Reference proteome</keyword>
<evidence type="ECO:0000313" key="1">
    <source>
        <dbReference type="EMBL" id="MFG6428761.1"/>
    </source>
</evidence>
<reference evidence="1 2" key="1">
    <citation type="submission" date="2024-08" db="EMBL/GenBank/DDBJ databases">
        <authorList>
            <person name="Lu H."/>
        </authorList>
    </citation>
    <scope>NUCLEOTIDE SEQUENCE [LARGE SCALE GENOMIC DNA]</scope>
    <source>
        <strain evidence="1 2">LYH14W</strain>
    </source>
</reference>
<gene>
    <name evidence="1" type="ORF">ACG00Y_02485</name>
</gene>
<comment type="caution">
    <text evidence="1">The sequence shown here is derived from an EMBL/GenBank/DDBJ whole genome shotgun (WGS) entry which is preliminary data.</text>
</comment>
<dbReference type="Gene3D" id="1.10.260.40">
    <property type="entry name" value="lambda repressor-like DNA-binding domains"/>
    <property type="match status" value="1"/>
</dbReference>
<name>A0ABW7EYM4_9BURK</name>
<evidence type="ECO:0000313" key="2">
    <source>
        <dbReference type="Proteomes" id="UP001606210"/>
    </source>
</evidence>
<dbReference type="Proteomes" id="UP001606210">
    <property type="component" value="Unassembled WGS sequence"/>
</dbReference>
<dbReference type="InterPro" id="IPR010982">
    <property type="entry name" value="Lambda_DNA-bd_dom_sf"/>
</dbReference>
<protein>
    <submittedName>
        <fullName evidence="1">Helix-turn-helix domain-containing protein</fullName>
    </submittedName>
</protein>
<accession>A0ABW7EYM4</accession>
<organism evidence="1 2">
    <name type="scientific">Pelomonas parva</name>
    <dbReference type="NCBI Taxonomy" id="3299032"/>
    <lineage>
        <taxon>Bacteria</taxon>
        <taxon>Pseudomonadati</taxon>
        <taxon>Pseudomonadota</taxon>
        <taxon>Betaproteobacteria</taxon>
        <taxon>Burkholderiales</taxon>
        <taxon>Sphaerotilaceae</taxon>
        <taxon>Roseateles</taxon>
    </lineage>
</organism>
<proteinExistence type="predicted"/>
<dbReference type="RefSeq" id="WP_394475691.1">
    <property type="nucleotide sequence ID" value="NZ_JBIGHV010000001.1"/>
</dbReference>
<dbReference type="InterPro" id="IPR001387">
    <property type="entry name" value="Cro/C1-type_HTH"/>
</dbReference>